<accession>A0A5B7HUI4</accession>
<dbReference type="EMBL" id="VSRR010034658">
    <property type="protein sequence ID" value="MPC72388.1"/>
    <property type="molecule type" value="Genomic_DNA"/>
</dbReference>
<keyword evidence="2" id="KW-1185">Reference proteome</keyword>
<evidence type="ECO:0000313" key="1">
    <source>
        <dbReference type="EMBL" id="MPC72388.1"/>
    </source>
</evidence>
<organism evidence="1 2">
    <name type="scientific">Portunus trituberculatus</name>
    <name type="common">Swimming crab</name>
    <name type="synonym">Neptunus trituberculatus</name>
    <dbReference type="NCBI Taxonomy" id="210409"/>
    <lineage>
        <taxon>Eukaryota</taxon>
        <taxon>Metazoa</taxon>
        <taxon>Ecdysozoa</taxon>
        <taxon>Arthropoda</taxon>
        <taxon>Crustacea</taxon>
        <taxon>Multicrustacea</taxon>
        <taxon>Malacostraca</taxon>
        <taxon>Eumalacostraca</taxon>
        <taxon>Eucarida</taxon>
        <taxon>Decapoda</taxon>
        <taxon>Pleocyemata</taxon>
        <taxon>Brachyura</taxon>
        <taxon>Eubrachyura</taxon>
        <taxon>Portunoidea</taxon>
        <taxon>Portunidae</taxon>
        <taxon>Portuninae</taxon>
        <taxon>Portunus</taxon>
    </lineage>
</organism>
<reference evidence="1 2" key="1">
    <citation type="submission" date="2019-05" db="EMBL/GenBank/DDBJ databases">
        <title>Another draft genome of Portunus trituberculatus and its Hox gene families provides insights of decapod evolution.</title>
        <authorList>
            <person name="Jeong J.-H."/>
            <person name="Song I."/>
            <person name="Kim S."/>
            <person name="Choi T."/>
            <person name="Kim D."/>
            <person name="Ryu S."/>
            <person name="Kim W."/>
        </authorList>
    </citation>
    <scope>NUCLEOTIDE SEQUENCE [LARGE SCALE GENOMIC DNA]</scope>
    <source>
        <tissue evidence="1">Muscle</tissue>
    </source>
</reference>
<proteinExistence type="predicted"/>
<dbReference type="AlphaFoldDB" id="A0A5B7HUI4"/>
<sequence>MLSVDRFGSVGQVWGGVVLQSSTHYFLQDRDPFGPPVLMNRCSETIYSFLLRVSVIEAKSLVRRELWSQEARRTRSGIIRDAQTK</sequence>
<evidence type="ECO:0000313" key="2">
    <source>
        <dbReference type="Proteomes" id="UP000324222"/>
    </source>
</evidence>
<dbReference type="Proteomes" id="UP000324222">
    <property type="component" value="Unassembled WGS sequence"/>
</dbReference>
<comment type="caution">
    <text evidence="1">The sequence shown here is derived from an EMBL/GenBank/DDBJ whole genome shotgun (WGS) entry which is preliminary data.</text>
</comment>
<gene>
    <name evidence="1" type="ORF">E2C01_066693</name>
</gene>
<protein>
    <submittedName>
        <fullName evidence="1">Uncharacterized protein</fullName>
    </submittedName>
</protein>
<name>A0A5B7HUI4_PORTR</name>